<gene>
    <name evidence="1" type="ORF">SPARVUS_LOCUS5337921</name>
</gene>
<proteinExistence type="predicted"/>
<keyword evidence="2" id="KW-1185">Reference proteome</keyword>
<dbReference type="EMBL" id="CATNWA010010870">
    <property type="protein sequence ID" value="CAI9560775.1"/>
    <property type="molecule type" value="Genomic_DNA"/>
</dbReference>
<evidence type="ECO:0000313" key="2">
    <source>
        <dbReference type="Proteomes" id="UP001162483"/>
    </source>
</evidence>
<organism evidence="1 2">
    <name type="scientific">Staurois parvus</name>
    <dbReference type="NCBI Taxonomy" id="386267"/>
    <lineage>
        <taxon>Eukaryota</taxon>
        <taxon>Metazoa</taxon>
        <taxon>Chordata</taxon>
        <taxon>Craniata</taxon>
        <taxon>Vertebrata</taxon>
        <taxon>Euteleostomi</taxon>
        <taxon>Amphibia</taxon>
        <taxon>Batrachia</taxon>
        <taxon>Anura</taxon>
        <taxon>Neobatrachia</taxon>
        <taxon>Ranoidea</taxon>
        <taxon>Ranidae</taxon>
        <taxon>Staurois</taxon>
    </lineage>
</organism>
<sequence length="42" mass="4368">MHSPTLVPGDVRSCEGECLSLAMGDGGLCIEGSGSERLFLWG</sequence>
<accession>A0ABN9CM58</accession>
<comment type="caution">
    <text evidence="1">The sequence shown here is derived from an EMBL/GenBank/DDBJ whole genome shotgun (WGS) entry which is preliminary data.</text>
</comment>
<dbReference type="Proteomes" id="UP001162483">
    <property type="component" value="Unassembled WGS sequence"/>
</dbReference>
<feature type="non-terminal residue" evidence="1">
    <location>
        <position position="42"/>
    </location>
</feature>
<evidence type="ECO:0000313" key="1">
    <source>
        <dbReference type="EMBL" id="CAI9560775.1"/>
    </source>
</evidence>
<protein>
    <submittedName>
        <fullName evidence="1">Uncharacterized protein</fullName>
    </submittedName>
</protein>
<name>A0ABN9CM58_9NEOB</name>
<reference evidence="1" key="1">
    <citation type="submission" date="2023-05" db="EMBL/GenBank/DDBJ databases">
        <authorList>
            <person name="Stuckert A."/>
        </authorList>
    </citation>
    <scope>NUCLEOTIDE SEQUENCE</scope>
</reference>